<dbReference type="eggNOG" id="COG1116">
    <property type="taxonomic scope" value="Bacteria"/>
</dbReference>
<dbReference type="InterPro" id="IPR003593">
    <property type="entry name" value="AAA+_ATPase"/>
</dbReference>
<dbReference type="PROSITE" id="PS00211">
    <property type="entry name" value="ABC_TRANSPORTER_1"/>
    <property type="match status" value="1"/>
</dbReference>
<name>F2JI97_CELLD</name>
<reference evidence="5 6" key="1">
    <citation type="journal article" date="2011" name="J. Bacteriol.">
        <title>Complete genome sequence of the cellulose-degrading bacterium Cellulosilyticum lentocellum.</title>
        <authorList>
            <consortium name="US DOE Joint Genome Institute"/>
            <person name="Miller D.A."/>
            <person name="Suen G."/>
            <person name="Bruce D."/>
            <person name="Copeland A."/>
            <person name="Cheng J.F."/>
            <person name="Detter C."/>
            <person name="Goodwin L.A."/>
            <person name="Han C.S."/>
            <person name="Hauser L.J."/>
            <person name="Land M.L."/>
            <person name="Lapidus A."/>
            <person name="Lucas S."/>
            <person name="Meincke L."/>
            <person name="Pitluck S."/>
            <person name="Tapia R."/>
            <person name="Teshima H."/>
            <person name="Woyke T."/>
            <person name="Fox B.G."/>
            <person name="Angert E.R."/>
            <person name="Currie C.R."/>
        </authorList>
    </citation>
    <scope>NUCLEOTIDE SEQUENCE [LARGE SCALE GENOMIC DNA]</scope>
    <source>
        <strain evidence="6">ATCC 49066 / DSM 5427 / NCIMB 11756 / RHM5</strain>
    </source>
</reference>
<keyword evidence="5" id="KW-0378">Hydrolase</keyword>
<feature type="domain" description="ABC transporter" evidence="4">
    <location>
        <begin position="2"/>
        <end position="209"/>
    </location>
</feature>
<dbReference type="PROSITE" id="PS50893">
    <property type="entry name" value="ABC_TRANSPORTER_2"/>
    <property type="match status" value="1"/>
</dbReference>
<dbReference type="InterPro" id="IPR027417">
    <property type="entry name" value="P-loop_NTPase"/>
</dbReference>
<evidence type="ECO:0000256" key="2">
    <source>
        <dbReference type="ARBA" id="ARBA00022741"/>
    </source>
</evidence>
<dbReference type="EC" id="3.6.3.30" evidence="5"/>
<dbReference type="PANTHER" id="PTHR42781:SF8">
    <property type="entry name" value="BICARBONATE TRANSPORT ATP-BINDING PROTEIN CMPC"/>
    <property type="match status" value="1"/>
</dbReference>
<evidence type="ECO:0000256" key="3">
    <source>
        <dbReference type="ARBA" id="ARBA00022840"/>
    </source>
</evidence>
<dbReference type="SMART" id="SM00382">
    <property type="entry name" value="AAA"/>
    <property type="match status" value="1"/>
</dbReference>
<evidence type="ECO:0000259" key="4">
    <source>
        <dbReference type="PROSITE" id="PS50893"/>
    </source>
</evidence>
<gene>
    <name evidence="5" type="ordered locus">Clole_1399</name>
</gene>
<dbReference type="RefSeq" id="WP_013656424.1">
    <property type="nucleotide sequence ID" value="NC_015275.1"/>
</dbReference>
<keyword evidence="1" id="KW-0813">Transport</keyword>
<dbReference type="Proteomes" id="UP000008467">
    <property type="component" value="Chromosome"/>
</dbReference>
<proteinExistence type="predicted"/>
<dbReference type="InterPro" id="IPR050093">
    <property type="entry name" value="ABC_SmlMolc_Importer"/>
</dbReference>
<dbReference type="EMBL" id="CP002582">
    <property type="protein sequence ID" value="ADZ83125.1"/>
    <property type="molecule type" value="Genomic_DNA"/>
</dbReference>
<keyword evidence="3" id="KW-0067">ATP-binding</keyword>
<dbReference type="PANTHER" id="PTHR42781">
    <property type="entry name" value="SPERMIDINE/PUTRESCINE IMPORT ATP-BINDING PROTEIN POTA"/>
    <property type="match status" value="1"/>
</dbReference>
<evidence type="ECO:0000313" key="6">
    <source>
        <dbReference type="Proteomes" id="UP000008467"/>
    </source>
</evidence>
<dbReference type="KEGG" id="cle:Clole_1399"/>
<organism evidence="5 6">
    <name type="scientific">Cellulosilyticum lentocellum (strain ATCC 49066 / DSM 5427 / NCIMB 11756 / RHM5)</name>
    <name type="common">Clostridium lentocellum</name>
    <dbReference type="NCBI Taxonomy" id="642492"/>
    <lineage>
        <taxon>Bacteria</taxon>
        <taxon>Bacillati</taxon>
        <taxon>Bacillota</taxon>
        <taxon>Clostridia</taxon>
        <taxon>Lachnospirales</taxon>
        <taxon>Cellulosilyticaceae</taxon>
        <taxon>Cellulosilyticum</taxon>
    </lineage>
</organism>
<accession>F2JI97</accession>
<dbReference type="GO" id="GO:0005524">
    <property type="term" value="F:ATP binding"/>
    <property type="evidence" value="ECO:0007669"/>
    <property type="project" value="UniProtKB-KW"/>
</dbReference>
<keyword evidence="2" id="KW-0547">Nucleotide-binding</keyword>
<dbReference type="InterPro" id="IPR017871">
    <property type="entry name" value="ABC_transporter-like_CS"/>
</dbReference>
<keyword evidence="6" id="KW-1185">Reference proteome</keyword>
<evidence type="ECO:0000256" key="1">
    <source>
        <dbReference type="ARBA" id="ARBA00022448"/>
    </source>
</evidence>
<protein>
    <submittedName>
        <fullName evidence="5">Fe(3+)-transporting ATPase</fullName>
        <ecNumber evidence="5">3.6.3.30</ecNumber>
    </submittedName>
</protein>
<dbReference type="GO" id="GO:0016887">
    <property type="term" value="F:ATP hydrolysis activity"/>
    <property type="evidence" value="ECO:0007669"/>
    <property type="project" value="InterPro"/>
</dbReference>
<sequence>MIEIIGLCKSYKEQSVYNHLNLSIKEAQVTSILGPSGCGKTTLLRILAGLEPYDSGEIIGLENKRIAYMFQEDRLMPWLNVWQNIAYVLKTKYNKQQIEEKIERLLNILQLEPYRDYSIDKLSGGMRRRIALGRALVYESEILLLDEPFKGLDEALKEKLYEAILKEVEIDRRTVICVTHDVNEARSLGDSIYLSSSEVINEISLKNSMK</sequence>
<dbReference type="Pfam" id="PF00005">
    <property type="entry name" value="ABC_tran"/>
    <property type="match status" value="1"/>
</dbReference>
<dbReference type="Gene3D" id="3.40.50.300">
    <property type="entry name" value="P-loop containing nucleotide triphosphate hydrolases"/>
    <property type="match status" value="1"/>
</dbReference>
<dbReference type="InterPro" id="IPR003439">
    <property type="entry name" value="ABC_transporter-like_ATP-bd"/>
</dbReference>
<dbReference type="AlphaFoldDB" id="F2JI97"/>
<dbReference type="HOGENOM" id="CLU_000604_1_22_9"/>
<evidence type="ECO:0000313" key="5">
    <source>
        <dbReference type="EMBL" id="ADZ83125.1"/>
    </source>
</evidence>
<dbReference type="STRING" id="642492.Clole_1399"/>
<dbReference type="SUPFAM" id="SSF52540">
    <property type="entry name" value="P-loop containing nucleoside triphosphate hydrolases"/>
    <property type="match status" value="1"/>
</dbReference>